<dbReference type="PANTHER" id="PTHR12354:SF1">
    <property type="entry name" value="INTERFERON-RELATED DEVELOPMENTAL REGULATOR 1"/>
    <property type="match status" value="1"/>
</dbReference>
<dbReference type="Ensembl" id="ENSCSAVT00000004327.1">
    <property type="protein sequence ID" value="ENSCSAVP00000004264.1"/>
    <property type="gene ID" value="ENSCSAVG00000002519.1"/>
</dbReference>
<protein>
    <recommendedName>
        <fullName evidence="7">Interferon-related developmental regulator N-terminal domain-containing protein</fullName>
    </recommendedName>
</protein>
<evidence type="ECO:0000256" key="1">
    <source>
        <dbReference type="ARBA" id="ARBA00008828"/>
    </source>
</evidence>
<dbReference type="InterPro" id="IPR006921">
    <property type="entry name" value="Interferon-rel_develop_reg_C"/>
</dbReference>
<feature type="region of interest" description="Disordered" evidence="2">
    <location>
        <begin position="1"/>
        <end position="70"/>
    </location>
</feature>
<dbReference type="eggNOG" id="KOG2842">
    <property type="taxonomic scope" value="Eukaryota"/>
</dbReference>
<dbReference type="Gene3D" id="1.25.10.10">
    <property type="entry name" value="Leucine-rich Repeat Variant"/>
    <property type="match status" value="1"/>
</dbReference>
<dbReference type="GeneTree" id="ENSGT00390000013347"/>
<dbReference type="InterPro" id="IPR007701">
    <property type="entry name" value="Interferon-rel_develop_reg_N"/>
</dbReference>
<feature type="compositionally biased region" description="Basic residues" evidence="2">
    <location>
        <begin position="1"/>
        <end position="11"/>
    </location>
</feature>
<dbReference type="Pfam" id="PF05004">
    <property type="entry name" value="IFRD"/>
    <property type="match status" value="1"/>
</dbReference>
<dbReference type="AlphaFoldDB" id="H2YG16"/>
<dbReference type="OMA" id="HISGRHI"/>
<reference evidence="5" key="2">
    <citation type="submission" date="2025-08" db="UniProtKB">
        <authorList>
            <consortium name="Ensembl"/>
        </authorList>
    </citation>
    <scope>IDENTIFICATION</scope>
</reference>
<dbReference type="InParanoid" id="H2YG16"/>
<dbReference type="HOGENOM" id="CLU_031384_1_2_1"/>
<dbReference type="Proteomes" id="UP000007875">
    <property type="component" value="Unassembled WGS sequence"/>
</dbReference>
<dbReference type="STRING" id="51511.ENSCSAVP00000004264"/>
<feature type="domain" description="Interferon-related developmental regulator C-terminal" evidence="3">
    <location>
        <begin position="386"/>
        <end position="436"/>
    </location>
</feature>
<dbReference type="InterPro" id="IPR011989">
    <property type="entry name" value="ARM-like"/>
</dbReference>
<dbReference type="PANTHER" id="PTHR12354">
    <property type="entry name" value="INTERFERON-RELATED DEVELOPMENTAL REGULATOR"/>
    <property type="match status" value="1"/>
</dbReference>
<dbReference type="SUPFAM" id="SSF48371">
    <property type="entry name" value="ARM repeat"/>
    <property type="match status" value="1"/>
</dbReference>
<organism evidence="5 6">
    <name type="scientific">Ciona savignyi</name>
    <name type="common">Pacific transparent sea squirt</name>
    <dbReference type="NCBI Taxonomy" id="51511"/>
    <lineage>
        <taxon>Eukaryota</taxon>
        <taxon>Metazoa</taxon>
        <taxon>Chordata</taxon>
        <taxon>Tunicata</taxon>
        <taxon>Ascidiacea</taxon>
        <taxon>Phlebobranchia</taxon>
        <taxon>Cionidae</taxon>
        <taxon>Ciona</taxon>
    </lineage>
</organism>
<evidence type="ECO:0000313" key="6">
    <source>
        <dbReference type="Proteomes" id="UP000007875"/>
    </source>
</evidence>
<sequence length="440" mass="49429">MPKNKSKKGKGRGFQNKGMTSDLLKAGESTNLQDDETLSEISSVATANSDHCTEESAASDGIAEPASSEDVEMKLKESIDGLSEKTAKYRQSCLAVIRKSLYTTWLVDFLENFRETLSDGVERCLKKGKGEEQSLAAEVVAMLCVQYGAQAEGEEIFNHFKPILTTIILDKSASPTARSKCCLVLGILAFLASDDMEDVLQCMDSFDTVFRNSFLKGDKSVPTHTPAQMDLHVSALSSWALLLSITPWLKVKEFAEKRLPRLPELLQCKDVMMRITAGETIALFFEILRSEEAEGMASRLVSKRELVEDLSELATDSNKYRAKKDRRHQRSSFRDILRAVQIGESPEDVIKFNSEVLYLDTWTMKRQYANLKEVISTGMNFHLKENSLLRNIFQLGPSLLDSNRNTKGSHFERHLYNQAVFKARSKVRGKQRDKRTGLGT</sequence>
<proteinExistence type="inferred from homology"/>
<evidence type="ECO:0000256" key="2">
    <source>
        <dbReference type="SAM" id="MobiDB-lite"/>
    </source>
</evidence>
<dbReference type="InterPro" id="IPR016024">
    <property type="entry name" value="ARM-type_fold"/>
</dbReference>
<feature type="domain" description="Interferon-related developmental regulator N-terminal" evidence="4">
    <location>
        <begin position="42"/>
        <end position="341"/>
    </location>
</feature>
<keyword evidence="6" id="KW-1185">Reference proteome</keyword>
<feature type="compositionally biased region" description="Polar residues" evidence="2">
    <location>
        <begin position="39"/>
        <end position="50"/>
    </location>
</feature>
<reference evidence="5" key="3">
    <citation type="submission" date="2025-09" db="UniProtKB">
        <authorList>
            <consortium name="Ensembl"/>
        </authorList>
    </citation>
    <scope>IDENTIFICATION</scope>
</reference>
<evidence type="ECO:0000259" key="3">
    <source>
        <dbReference type="Pfam" id="PF04836"/>
    </source>
</evidence>
<comment type="similarity">
    <text evidence="1">Belongs to the IFRD family.</text>
</comment>
<evidence type="ECO:0000313" key="5">
    <source>
        <dbReference type="Ensembl" id="ENSCSAVP00000004264.1"/>
    </source>
</evidence>
<dbReference type="Pfam" id="PF04836">
    <property type="entry name" value="IFRD_C"/>
    <property type="match status" value="1"/>
</dbReference>
<reference evidence="6" key="1">
    <citation type="submission" date="2003-08" db="EMBL/GenBank/DDBJ databases">
        <authorList>
            <person name="Birren B."/>
            <person name="Nusbaum C."/>
            <person name="Abebe A."/>
            <person name="Abouelleil A."/>
            <person name="Adekoya E."/>
            <person name="Ait-zahra M."/>
            <person name="Allen N."/>
            <person name="Allen T."/>
            <person name="An P."/>
            <person name="Anderson M."/>
            <person name="Anderson S."/>
            <person name="Arachchi H."/>
            <person name="Armbruster J."/>
            <person name="Bachantsang P."/>
            <person name="Baldwin J."/>
            <person name="Barry A."/>
            <person name="Bayul T."/>
            <person name="Blitshsteyn B."/>
            <person name="Bloom T."/>
            <person name="Blye J."/>
            <person name="Boguslavskiy L."/>
            <person name="Borowsky M."/>
            <person name="Boukhgalter B."/>
            <person name="Brunache A."/>
            <person name="Butler J."/>
            <person name="Calixte N."/>
            <person name="Calvo S."/>
            <person name="Camarata J."/>
            <person name="Campo K."/>
            <person name="Chang J."/>
            <person name="Cheshatsang Y."/>
            <person name="Citroen M."/>
            <person name="Collymore A."/>
            <person name="Considine T."/>
            <person name="Cook A."/>
            <person name="Cooke P."/>
            <person name="Corum B."/>
            <person name="Cuomo C."/>
            <person name="David R."/>
            <person name="Dawoe T."/>
            <person name="Degray S."/>
            <person name="Dodge S."/>
            <person name="Dooley K."/>
            <person name="Dorje P."/>
            <person name="Dorjee K."/>
            <person name="Dorris L."/>
            <person name="Duffey N."/>
            <person name="Dupes A."/>
            <person name="Elkins T."/>
            <person name="Engels R."/>
            <person name="Erickson J."/>
            <person name="Farina A."/>
            <person name="Faro S."/>
            <person name="Ferreira P."/>
            <person name="Fischer H."/>
            <person name="Fitzgerald M."/>
            <person name="Foley K."/>
            <person name="Gage D."/>
            <person name="Galagan J."/>
            <person name="Gearin G."/>
            <person name="Gnerre S."/>
            <person name="Gnirke A."/>
            <person name="Goyette A."/>
            <person name="Graham J."/>
            <person name="Grandbois E."/>
            <person name="Gyaltsen K."/>
            <person name="Hafez N."/>
            <person name="Hagopian D."/>
            <person name="Hagos B."/>
            <person name="Hall J."/>
            <person name="Hatcher B."/>
            <person name="Heller A."/>
            <person name="Higgins H."/>
            <person name="Honan T."/>
            <person name="Horn A."/>
            <person name="Houde N."/>
            <person name="Hughes L."/>
            <person name="Hulme W."/>
            <person name="Husby E."/>
            <person name="Iliev I."/>
            <person name="Jaffe D."/>
            <person name="Jones C."/>
            <person name="Kamal M."/>
            <person name="Kamat A."/>
            <person name="Kamvysselis M."/>
            <person name="Karlsson E."/>
            <person name="Kells C."/>
            <person name="Kieu A."/>
            <person name="Kisner P."/>
            <person name="Kodira C."/>
            <person name="Kulbokas E."/>
            <person name="Labutti K."/>
            <person name="Lama D."/>
            <person name="Landers T."/>
            <person name="Leger J."/>
            <person name="Levine S."/>
            <person name="Lewis D."/>
            <person name="Lewis T."/>
            <person name="Lindblad-toh K."/>
            <person name="Liu X."/>
            <person name="Lokyitsang T."/>
            <person name="Lokyitsang Y."/>
            <person name="Lucien O."/>
            <person name="Lui A."/>
            <person name="Ma L.J."/>
            <person name="Mabbitt R."/>
            <person name="Macdonald J."/>
            <person name="Maclean C."/>
            <person name="Major J."/>
            <person name="Manning J."/>
            <person name="Marabella R."/>
            <person name="Maru K."/>
            <person name="Matthews C."/>
            <person name="Mauceli E."/>
            <person name="Mccarthy M."/>
            <person name="Mcdonough S."/>
            <person name="Mcghee T."/>
            <person name="Meldrim J."/>
            <person name="Meneus L."/>
            <person name="Mesirov J."/>
            <person name="Mihalev A."/>
            <person name="Mihova T."/>
            <person name="Mikkelsen T."/>
            <person name="Mlenga V."/>
            <person name="Moru K."/>
            <person name="Mozes J."/>
            <person name="Mulrain L."/>
            <person name="Munson G."/>
            <person name="Naylor J."/>
            <person name="Newes C."/>
            <person name="Nguyen C."/>
            <person name="Nguyen N."/>
            <person name="Nguyen T."/>
            <person name="Nicol R."/>
            <person name="Nielsen C."/>
            <person name="Nizzari M."/>
            <person name="Norbu C."/>
            <person name="Norbu N."/>
            <person name="O'donnell P."/>
            <person name="Okoawo O."/>
            <person name="O'leary S."/>
            <person name="Omotosho B."/>
            <person name="O'neill K."/>
            <person name="Osman S."/>
            <person name="Parker S."/>
            <person name="Perrin D."/>
            <person name="Phunkhang P."/>
            <person name="Piqani B."/>
            <person name="Purcell S."/>
            <person name="Rachupka T."/>
            <person name="Ramasamy U."/>
            <person name="Rameau R."/>
            <person name="Ray V."/>
            <person name="Raymond C."/>
            <person name="Retta R."/>
            <person name="Richardson S."/>
            <person name="Rise C."/>
            <person name="Rodriguez J."/>
            <person name="Rogers J."/>
            <person name="Rogov P."/>
            <person name="Rutman M."/>
            <person name="Schupbach R."/>
            <person name="Seaman C."/>
            <person name="Settipalli S."/>
            <person name="Sharpe T."/>
            <person name="Sheridan J."/>
            <person name="Sherpa N."/>
            <person name="Shi J."/>
            <person name="Smirnov S."/>
            <person name="Smith C."/>
            <person name="Sougnez C."/>
            <person name="Spencer B."/>
            <person name="Stalker J."/>
            <person name="Stange-thomann N."/>
            <person name="Stavropoulos S."/>
            <person name="Stetson K."/>
            <person name="Stone C."/>
            <person name="Stone S."/>
            <person name="Stubbs M."/>
            <person name="Talamas J."/>
            <person name="Tchuinga P."/>
            <person name="Tenzing P."/>
            <person name="Tesfaye S."/>
            <person name="Theodore J."/>
            <person name="Thoulutsang Y."/>
            <person name="Topham K."/>
            <person name="Towey S."/>
            <person name="Tsamla T."/>
            <person name="Tsomo N."/>
            <person name="Vallee D."/>
            <person name="Vassiliev H."/>
            <person name="Venkataraman V."/>
            <person name="Vinson J."/>
            <person name="Vo A."/>
            <person name="Wade C."/>
            <person name="Wang S."/>
            <person name="Wangchuk T."/>
            <person name="Wangdi T."/>
            <person name="Whittaker C."/>
            <person name="Wilkinson J."/>
            <person name="Wu Y."/>
            <person name="Wyman D."/>
            <person name="Yadav S."/>
            <person name="Yang S."/>
            <person name="Yang X."/>
            <person name="Yeager S."/>
            <person name="Yee E."/>
            <person name="Young G."/>
            <person name="Zainoun J."/>
            <person name="Zembeck L."/>
            <person name="Zimmer A."/>
            <person name="Zody M."/>
            <person name="Lander E."/>
        </authorList>
    </citation>
    <scope>NUCLEOTIDE SEQUENCE [LARGE SCALE GENOMIC DNA]</scope>
</reference>
<evidence type="ECO:0000259" key="4">
    <source>
        <dbReference type="Pfam" id="PF05004"/>
    </source>
</evidence>
<accession>H2YG16</accession>
<evidence type="ECO:0008006" key="7">
    <source>
        <dbReference type="Google" id="ProtNLM"/>
    </source>
</evidence>
<name>H2YG16_CIOSA</name>
<dbReference type="InterPro" id="IPR039777">
    <property type="entry name" value="IFRD"/>
</dbReference>